<dbReference type="PROSITE" id="PS00507">
    <property type="entry name" value="NI_HGENASE_L_1"/>
    <property type="match status" value="1"/>
</dbReference>
<evidence type="ECO:0000256" key="2">
    <source>
        <dbReference type="PIRSR" id="PIRSR601501-1"/>
    </source>
</evidence>
<dbReference type="GO" id="GO:0008901">
    <property type="term" value="F:ferredoxin hydrogenase activity"/>
    <property type="evidence" value="ECO:0007669"/>
    <property type="project" value="InterPro"/>
</dbReference>
<gene>
    <name evidence="3" type="ORF">APY94_10050</name>
</gene>
<comment type="cofactor">
    <cofactor evidence="2">
        <name>Ni(2+)</name>
        <dbReference type="ChEBI" id="CHEBI:49786"/>
    </cofactor>
</comment>
<proteinExistence type="predicted"/>
<feature type="binding site" evidence="2">
    <location>
        <position position="347"/>
    </location>
    <ligand>
        <name>Mg(2+)</name>
        <dbReference type="ChEBI" id="CHEBI:18420"/>
    </ligand>
</feature>
<evidence type="ECO:0000313" key="3">
    <source>
        <dbReference type="EMBL" id="KUH32418.1"/>
    </source>
</evidence>
<keyword evidence="1" id="KW-0560">Oxidoreductase</keyword>
<keyword evidence="2" id="KW-0479">Metal-binding</keyword>
<dbReference type="Gene3D" id="1.10.645.10">
    <property type="entry name" value="Cytochrome-c3 Hydrogenase, chain B"/>
    <property type="match status" value="1"/>
</dbReference>
<dbReference type="EMBL" id="LLYW01000035">
    <property type="protein sequence ID" value="KUH32418.1"/>
    <property type="molecule type" value="Genomic_DNA"/>
</dbReference>
<dbReference type="PANTHER" id="PTHR43600">
    <property type="entry name" value="COENZYME F420 HYDROGENASE, SUBUNIT ALPHA"/>
    <property type="match status" value="1"/>
</dbReference>
<keyword evidence="2" id="KW-0533">Nickel</keyword>
<evidence type="ECO:0000256" key="1">
    <source>
        <dbReference type="ARBA" id="ARBA00023002"/>
    </source>
</evidence>
<comment type="caution">
    <text evidence="3">The sequence shown here is derived from an EMBL/GenBank/DDBJ whole genome shotgun (WGS) entry which is preliminary data.</text>
</comment>
<dbReference type="InterPro" id="IPR001501">
    <property type="entry name" value="Ni-dep_hyd_lsu"/>
</dbReference>
<evidence type="ECO:0000313" key="4">
    <source>
        <dbReference type="Proteomes" id="UP000053462"/>
    </source>
</evidence>
<feature type="binding site" evidence="2">
    <location>
        <position position="383"/>
    </location>
    <ligand>
        <name>Fe cation</name>
        <dbReference type="ChEBI" id="CHEBI:24875"/>
    </ligand>
</feature>
<reference evidence="3 4" key="1">
    <citation type="submission" date="2015-10" db="EMBL/GenBank/DDBJ databases">
        <title>Draft genome sequence of Thermococcus celericrescens strain DSM 17994.</title>
        <authorList>
            <person name="Hong S.-J."/>
            <person name="Park C.-E."/>
            <person name="Shin J.-H."/>
        </authorList>
    </citation>
    <scope>NUCLEOTIDE SEQUENCE [LARGE SCALE GENOMIC DNA]</scope>
    <source>
        <strain evidence="3 4">DSM 17994</strain>
    </source>
</reference>
<dbReference type="GO" id="GO:0016151">
    <property type="term" value="F:nickel cation binding"/>
    <property type="evidence" value="ECO:0007669"/>
    <property type="project" value="InterPro"/>
</dbReference>
<sequence length="392" mass="43768">MGGIELGKVCRVSGDAKLVMYEEGGEVQDALFISTAPVRGFEKMVIGKSPFFVVEAVMRICGLCHASHGIAAAEAIENAIGVKPPKNGVLLREALGLINRIQSHLLEFLMVVPDLVVPEEREKLILRLIDFHTKIGDFLLKLGGAMTHPPNLTVGGINPVPKWSVFNNLKARLPKTLRSWNELAHLLVDEDIQTDVAMELREKKLDNRYLSSGLFYGDRFNIDVRKIKLIPYYEFRKDNPSSKESTTMIAMYKGKPVEVGPRARLSTYREKSYSTLYDLHTARVDDVSIALHRLSSILDSLDMKEPFRNQNIVFGPGKGVGVYEAPRGTLVHIVELGEEGRTLYSRIVVPTMFNIPVMEESVKGLSVEAAEAVVRLYDPCIPCTTHVARLRR</sequence>
<dbReference type="STRING" id="227598.APY94_10050"/>
<feature type="binding site" evidence="2">
    <location>
        <position position="64"/>
    </location>
    <ligand>
        <name>Fe cation</name>
        <dbReference type="ChEBI" id="CHEBI:24875"/>
    </ligand>
</feature>
<feature type="binding site" evidence="2">
    <location>
        <position position="386"/>
    </location>
    <ligand>
        <name>Mg(2+)</name>
        <dbReference type="ChEBI" id="CHEBI:18420"/>
    </ligand>
</feature>
<dbReference type="SUPFAM" id="SSF56762">
    <property type="entry name" value="HydB/Nqo4-like"/>
    <property type="match status" value="1"/>
</dbReference>
<dbReference type="OrthoDB" id="42371at2157"/>
<feature type="binding site" evidence="2">
    <location>
        <position position="42"/>
    </location>
    <ligand>
        <name>Mg(2+)</name>
        <dbReference type="ChEBI" id="CHEBI:18420"/>
    </ligand>
</feature>
<protein>
    <submittedName>
        <fullName evidence="3">Coenzyme F420 hydrogenase</fullName>
    </submittedName>
</protein>
<dbReference type="InterPro" id="IPR018194">
    <property type="entry name" value="Ni-dep_hyd_lsu_Ni_BS"/>
</dbReference>
<dbReference type="InterPro" id="IPR029014">
    <property type="entry name" value="NiFe-Hase_large"/>
</dbReference>
<name>A0A100XWI6_9EURY</name>
<keyword evidence="2" id="KW-0408">Iron</keyword>
<dbReference type="PANTHER" id="PTHR43600:SF1">
    <property type="entry name" value="COENZYME F420 HYDROGENASE SUBUNIT ALPHA"/>
    <property type="match status" value="1"/>
</dbReference>
<organism evidence="3 4">
    <name type="scientific">Thermococcus celericrescens</name>
    <dbReference type="NCBI Taxonomy" id="227598"/>
    <lineage>
        <taxon>Archaea</taxon>
        <taxon>Methanobacteriati</taxon>
        <taxon>Methanobacteriota</taxon>
        <taxon>Thermococci</taxon>
        <taxon>Thermococcales</taxon>
        <taxon>Thermococcaceae</taxon>
        <taxon>Thermococcus</taxon>
    </lineage>
</organism>
<feature type="binding site" evidence="2">
    <location>
        <position position="380"/>
    </location>
    <ligand>
        <name>Ni(2+)</name>
        <dbReference type="ChEBI" id="CHEBI:49786"/>
    </ligand>
</feature>
<feature type="binding site" evidence="2">
    <location>
        <position position="61"/>
    </location>
    <ligand>
        <name>Ni(2+)</name>
        <dbReference type="ChEBI" id="CHEBI:49786"/>
    </ligand>
</feature>
<keyword evidence="4" id="KW-1185">Reference proteome</keyword>
<feature type="binding site" evidence="2">
    <location>
        <position position="64"/>
    </location>
    <ligand>
        <name>Ni(2+)</name>
        <dbReference type="ChEBI" id="CHEBI:49786"/>
    </ligand>
</feature>
<dbReference type="Proteomes" id="UP000053462">
    <property type="component" value="Unassembled WGS sequence"/>
</dbReference>
<dbReference type="Pfam" id="PF00374">
    <property type="entry name" value="NiFeSe_Hases"/>
    <property type="match status" value="1"/>
</dbReference>
<accession>A0A100XWI6</accession>
<keyword evidence="2" id="KW-0460">Magnesium</keyword>
<dbReference type="AlphaFoldDB" id="A0A100XWI6"/>
<comment type="cofactor">
    <cofactor evidence="2">
        <name>Fe cation</name>
        <dbReference type="ChEBI" id="CHEBI:24875"/>
    </cofactor>
</comment>